<keyword evidence="3" id="KW-1185">Reference proteome</keyword>
<name>A0A3N4KM21_9PEZI</name>
<keyword evidence="1" id="KW-1133">Transmembrane helix</keyword>
<keyword evidence="1" id="KW-0812">Transmembrane</keyword>
<evidence type="ECO:0000256" key="1">
    <source>
        <dbReference type="SAM" id="Phobius"/>
    </source>
</evidence>
<evidence type="ECO:0000313" key="3">
    <source>
        <dbReference type="Proteomes" id="UP000277580"/>
    </source>
</evidence>
<evidence type="ECO:0000313" key="2">
    <source>
        <dbReference type="EMBL" id="RPB10362.1"/>
    </source>
</evidence>
<gene>
    <name evidence="2" type="ORF">P167DRAFT_537564</name>
</gene>
<feature type="transmembrane region" description="Helical" evidence="1">
    <location>
        <begin position="16"/>
        <end position="35"/>
    </location>
</feature>
<reference evidence="2 3" key="1">
    <citation type="journal article" date="2018" name="Nat. Ecol. Evol.">
        <title>Pezizomycetes genomes reveal the molecular basis of ectomycorrhizal truffle lifestyle.</title>
        <authorList>
            <person name="Murat C."/>
            <person name="Payen T."/>
            <person name="Noel B."/>
            <person name="Kuo A."/>
            <person name="Morin E."/>
            <person name="Chen J."/>
            <person name="Kohler A."/>
            <person name="Krizsan K."/>
            <person name="Balestrini R."/>
            <person name="Da Silva C."/>
            <person name="Montanini B."/>
            <person name="Hainaut M."/>
            <person name="Levati E."/>
            <person name="Barry K.W."/>
            <person name="Belfiori B."/>
            <person name="Cichocki N."/>
            <person name="Clum A."/>
            <person name="Dockter R.B."/>
            <person name="Fauchery L."/>
            <person name="Guy J."/>
            <person name="Iotti M."/>
            <person name="Le Tacon F."/>
            <person name="Lindquist E.A."/>
            <person name="Lipzen A."/>
            <person name="Malagnac F."/>
            <person name="Mello A."/>
            <person name="Molinier V."/>
            <person name="Miyauchi S."/>
            <person name="Poulain J."/>
            <person name="Riccioni C."/>
            <person name="Rubini A."/>
            <person name="Sitrit Y."/>
            <person name="Splivallo R."/>
            <person name="Traeger S."/>
            <person name="Wang M."/>
            <person name="Zifcakova L."/>
            <person name="Wipf D."/>
            <person name="Zambonelli A."/>
            <person name="Paolocci F."/>
            <person name="Nowrousian M."/>
            <person name="Ottonello S."/>
            <person name="Baldrian P."/>
            <person name="Spatafora J.W."/>
            <person name="Henrissat B."/>
            <person name="Nagy L.G."/>
            <person name="Aury J.M."/>
            <person name="Wincker P."/>
            <person name="Grigoriev I.V."/>
            <person name="Bonfante P."/>
            <person name="Martin F.M."/>
        </authorList>
    </citation>
    <scope>NUCLEOTIDE SEQUENCE [LARGE SCALE GENOMIC DNA]</scope>
    <source>
        <strain evidence="2 3">CCBAS932</strain>
    </source>
</reference>
<sequence length="52" mass="5783">MALQSPTPHQLTVESWTFYSIGILLIAGRMFVFSIQQYVALLPPSSLHVCCS</sequence>
<dbReference type="Proteomes" id="UP000277580">
    <property type="component" value="Unassembled WGS sequence"/>
</dbReference>
<dbReference type="EMBL" id="ML119143">
    <property type="protein sequence ID" value="RPB10362.1"/>
    <property type="molecule type" value="Genomic_DNA"/>
</dbReference>
<accession>A0A3N4KM21</accession>
<proteinExistence type="predicted"/>
<keyword evidence="1" id="KW-0472">Membrane</keyword>
<protein>
    <submittedName>
        <fullName evidence="2">Uncharacterized protein</fullName>
    </submittedName>
</protein>
<dbReference type="InParanoid" id="A0A3N4KM21"/>
<organism evidence="2 3">
    <name type="scientific">Morchella conica CCBAS932</name>
    <dbReference type="NCBI Taxonomy" id="1392247"/>
    <lineage>
        <taxon>Eukaryota</taxon>
        <taxon>Fungi</taxon>
        <taxon>Dikarya</taxon>
        <taxon>Ascomycota</taxon>
        <taxon>Pezizomycotina</taxon>
        <taxon>Pezizomycetes</taxon>
        <taxon>Pezizales</taxon>
        <taxon>Morchellaceae</taxon>
        <taxon>Morchella</taxon>
    </lineage>
</organism>
<dbReference type="AlphaFoldDB" id="A0A3N4KM21"/>